<dbReference type="EMBL" id="VJZE01000109">
    <property type="protein sequence ID" value="MPY41700.1"/>
    <property type="molecule type" value="Genomic_DNA"/>
</dbReference>
<evidence type="ECO:0000256" key="1">
    <source>
        <dbReference type="SAM" id="MobiDB-lite"/>
    </source>
</evidence>
<gene>
    <name evidence="2" type="ORF">FNH04_17830</name>
</gene>
<organism evidence="2 3">
    <name type="scientific">Streptomyces phyllanthi</name>
    <dbReference type="NCBI Taxonomy" id="1803180"/>
    <lineage>
        <taxon>Bacteria</taxon>
        <taxon>Bacillati</taxon>
        <taxon>Actinomycetota</taxon>
        <taxon>Actinomycetes</taxon>
        <taxon>Kitasatosporales</taxon>
        <taxon>Streptomycetaceae</taxon>
        <taxon>Streptomyces</taxon>
    </lineage>
</organism>
<keyword evidence="3" id="KW-1185">Reference proteome</keyword>
<dbReference type="Proteomes" id="UP000326979">
    <property type="component" value="Unassembled WGS sequence"/>
</dbReference>
<comment type="caution">
    <text evidence="2">The sequence shown here is derived from an EMBL/GenBank/DDBJ whole genome shotgun (WGS) entry which is preliminary data.</text>
</comment>
<feature type="compositionally biased region" description="Low complexity" evidence="1">
    <location>
        <begin position="42"/>
        <end position="57"/>
    </location>
</feature>
<name>A0A5N8W2I8_9ACTN</name>
<feature type="non-terminal residue" evidence="2">
    <location>
        <position position="90"/>
    </location>
</feature>
<evidence type="ECO:0000313" key="3">
    <source>
        <dbReference type="Proteomes" id="UP000326979"/>
    </source>
</evidence>
<sequence>MAGRFSPRPTRTTVRGGEVVVPRQGGEARPAAGSGRTRTWTPKGPLDLGLVLGPLRRGPADPTFRATPDGSVWRTGRTPAGPGTLRVALR</sequence>
<feature type="region of interest" description="Disordered" evidence="1">
    <location>
        <begin position="22"/>
        <end position="90"/>
    </location>
</feature>
<evidence type="ECO:0000313" key="2">
    <source>
        <dbReference type="EMBL" id="MPY41700.1"/>
    </source>
</evidence>
<accession>A0A5N8W2I8</accession>
<protein>
    <submittedName>
        <fullName evidence="2">DNA-3-methyladenine glycosylase 2 family protein</fullName>
    </submittedName>
</protein>
<dbReference type="AlphaFoldDB" id="A0A5N8W2I8"/>
<proteinExistence type="predicted"/>
<reference evidence="2 3" key="1">
    <citation type="submission" date="2019-07" db="EMBL/GenBank/DDBJ databases">
        <title>New species of Amycolatopsis and Streptomyces.</title>
        <authorList>
            <person name="Duangmal K."/>
            <person name="Teo W.F.A."/>
            <person name="Lipun K."/>
        </authorList>
    </citation>
    <scope>NUCLEOTIDE SEQUENCE [LARGE SCALE GENOMIC DNA]</scope>
    <source>
        <strain evidence="2 3">TISTR 2346</strain>
    </source>
</reference>